<dbReference type="RefSeq" id="XP_033443771.1">
    <property type="nucleotide sequence ID" value="XM_033587013.1"/>
</dbReference>
<reference evidence="1" key="1">
    <citation type="journal article" date="2020" name="Stud. Mycol.">
        <title>101 Dothideomycetes genomes: a test case for predicting lifestyles and emergence of pathogens.</title>
        <authorList>
            <person name="Haridas S."/>
            <person name="Albert R."/>
            <person name="Binder M."/>
            <person name="Bloem J."/>
            <person name="Labutti K."/>
            <person name="Salamov A."/>
            <person name="Andreopoulos B."/>
            <person name="Baker S."/>
            <person name="Barry K."/>
            <person name="Bills G."/>
            <person name="Bluhm B."/>
            <person name="Cannon C."/>
            <person name="Castanera R."/>
            <person name="Culley D."/>
            <person name="Daum C."/>
            <person name="Ezra D."/>
            <person name="Gonzalez J."/>
            <person name="Henrissat B."/>
            <person name="Kuo A."/>
            <person name="Liang C."/>
            <person name="Lipzen A."/>
            <person name="Lutzoni F."/>
            <person name="Magnuson J."/>
            <person name="Mondo S."/>
            <person name="Nolan M."/>
            <person name="Ohm R."/>
            <person name="Pangilinan J."/>
            <person name="Park H.-J."/>
            <person name="Ramirez L."/>
            <person name="Alfaro M."/>
            <person name="Sun H."/>
            <person name="Tritt A."/>
            <person name="Yoshinaga Y."/>
            <person name="Zwiers L.-H."/>
            <person name="Turgeon B."/>
            <person name="Goodwin S."/>
            <person name="Spatafora J."/>
            <person name="Crous P."/>
            <person name="Grigoriev I."/>
        </authorList>
    </citation>
    <scope>NUCLEOTIDE SEQUENCE</scope>
    <source>
        <strain evidence="1">CBS 183.55</strain>
    </source>
</reference>
<evidence type="ECO:0000313" key="2">
    <source>
        <dbReference type="Proteomes" id="UP000800082"/>
    </source>
</evidence>
<organism evidence="1 2">
    <name type="scientific">Didymella exigua CBS 183.55</name>
    <dbReference type="NCBI Taxonomy" id="1150837"/>
    <lineage>
        <taxon>Eukaryota</taxon>
        <taxon>Fungi</taxon>
        <taxon>Dikarya</taxon>
        <taxon>Ascomycota</taxon>
        <taxon>Pezizomycotina</taxon>
        <taxon>Dothideomycetes</taxon>
        <taxon>Pleosporomycetidae</taxon>
        <taxon>Pleosporales</taxon>
        <taxon>Pleosporineae</taxon>
        <taxon>Didymellaceae</taxon>
        <taxon>Didymella</taxon>
    </lineage>
</organism>
<evidence type="ECO:0008006" key="3">
    <source>
        <dbReference type="Google" id="ProtNLM"/>
    </source>
</evidence>
<gene>
    <name evidence="1" type="ORF">M421DRAFT_104392</name>
</gene>
<evidence type="ECO:0000313" key="1">
    <source>
        <dbReference type="EMBL" id="KAF1923518.1"/>
    </source>
</evidence>
<dbReference type="GeneID" id="54344659"/>
<dbReference type="OrthoDB" id="3942356at2759"/>
<name>A0A6A5R8M3_9PLEO</name>
<dbReference type="SUPFAM" id="SSF46689">
    <property type="entry name" value="Homeodomain-like"/>
    <property type="match status" value="1"/>
</dbReference>
<dbReference type="EMBL" id="ML979004">
    <property type="protein sequence ID" value="KAF1923518.1"/>
    <property type="molecule type" value="Genomic_DNA"/>
</dbReference>
<protein>
    <recommendedName>
        <fullName evidence="3">Transposase Tc1-like domain-containing protein</fullName>
    </recommendedName>
</protein>
<dbReference type="Proteomes" id="UP000800082">
    <property type="component" value="Unassembled WGS sequence"/>
</dbReference>
<dbReference type="InterPro" id="IPR009057">
    <property type="entry name" value="Homeodomain-like_sf"/>
</dbReference>
<sequence>MPPQRQILQELDQNVRRGPNLTIVQRNQIMGLLAGGCTVKEAADAYGRTERCIRDLRKKYTTTGTTEDKPRSGRPPILSLSQKKIIYRKARAAPKIEYSDLAKEAVYVNAEGTPSKPPSRSTLYRVLKQQGLTNLYCKKRLKLTAKHAKER</sequence>
<accession>A0A6A5R8M3</accession>
<keyword evidence="2" id="KW-1185">Reference proteome</keyword>
<dbReference type="AlphaFoldDB" id="A0A6A5R8M3"/>
<proteinExistence type="predicted"/>